<dbReference type="EMBL" id="JAUTXU010000171">
    <property type="protein sequence ID" value="KAK3701621.1"/>
    <property type="molecule type" value="Genomic_DNA"/>
</dbReference>
<keyword evidence="2" id="KW-1185">Reference proteome</keyword>
<sequence>MRLRLRIERNGLPATQTLWPVKEGKNTLAQLLQQINDVFPLESDTWGLEDYSVSIGGYECLHYHEIAAVCKEDDELLIKALQYVEVRARTLTGRDQITSDGRHLMDGVPFGKPCLRSPVRPEVRIPPRKRRKLDDDDDTAPLTLMEHGEGLEDEEDDEDEDFEMEESERDESSDDSSSEAESDRDHTSDSDTSDSSSSESSSDDTSDDGSEWEGLAPSSPAKPSTKFVPRQVNGAMGKASNSSPAGAKRKRASDDEGHAPKQDREPIEAVKITPLPFQGKPVTKDRNVRRRDAKKLKMLKEQHLLPQDATLNDLRALDRAKDSAGTTSSGLETNAGDTERSEDSPIQPIVDNDVAQQATTKADAEVTWPERVEEERQKLLAAIDSGGMDITKKVKSKKRSEIAHDAAVEEIGMEPPEELSSKQRPAMGLSSIGNRLAPKAVHEVSGGAEAKKENSLDMPLVVSPSATRRSQLDLAGSKRLLFGSLGVRVPKTQADRDRIQKKLAERPKRNASSGEPDQPDLIPSGLAVPFDVPTVATETAVEPDDEEDSEAWREKIHLTAVECCEEGVTLSTPPFPFYQRWDPQQRKKKSGSRVSGTYMAGTKRTRKGTSTQHEETYDKYNANGYGDYLDYDDAEYDAAEEEDEYWEEGALLDGDEEADDGFPVLPVDVSEIPTLTETEARKDDFISFNELACDESTEWQPKMVTRVAKLIEAPSAGSEEKTWTIQLSMKDRKPKLFDEEGNRVYSKFEMPDEESEAEDDGTKAVVWSELGDVRLLLR</sequence>
<organism evidence="1 2">
    <name type="scientific">Vermiconidia calcicola</name>
    <dbReference type="NCBI Taxonomy" id="1690605"/>
    <lineage>
        <taxon>Eukaryota</taxon>
        <taxon>Fungi</taxon>
        <taxon>Dikarya</taxon>
        <taxon>Ascomycota</taxon>
        <taxon>Pezizomycotina</taxon>
        <taxon>Dothideomycetes</taxon>
        <taxon>Dothideomycetidae</taxon>
        <taxon>Mycosphaerellales</taxon>
        <taxon>Extremaceae</taxon>
        <taxon>Vermiconidia</taxon>
    </lineage>
</organism>
<comment type="caution">
    <text evidence="1">The sequence shown here is derived from an EMBL/GenBank/DDBJ whole genome shotgun (WGS) entry which is preliminary data.</text>
</comment>
<name>A0ACC3MRR3_9PEZI</name>
<accession>A0ACC3MRR3</accession>
<reference evidence="1" key="1">
    <citation type="submission" date="2023-07" db="EMBL/GenBank/DDBJ databases">
        <title>Black Yeasts Isolated from many extreme environments.</title>
        <authorList>
            <person name="Coleine C."/>
            <person name="Stajich J.E."/>
            <person name="Selbmann L."/>
        </authorList>
    </citation>
    <scope>NUCLEOTIDE SEQUENCE</scope>
    <source>
        <strain evidence="1">CCFEE 5714</strain>
    </source>
</reference>
<gene>
    <name evidence="1" type="ORF">LTR37_015372</name>
</gene>
<evidence type="ECO:0000313" key="1">
    <source>
        <dbReference type="EMBL" id="KAK3701621.1"/>
    </source>
</evidence>
<proteinExistence type="predicted"/>
<dbReference type="Proteomes" id="UP001281147">
    <property type="component" value="Unassembled WGS sequence"/>
</dbReference>
<evidence type="ECO:0000313" key="2">
    <source>
        <dbReference type="Proteomes" id="UP001281147"/>
    </source>
</evidence>
<protein>
    <submittedName>
        <fullName evidence="1">Uncharacterized protein</fullName>
    </submittedName>
</protein>